<gene>
    <name evidence="3" type="ORF">niasHT_037918</name>
</gene>
<keyword evidence="2" id="KW-0472">Membrane</keyword>
<feature type="region of interest" description="Disordered" evidence="1">
    <location>
        <begin position="1"/>
        <end position="21"/>
    </location>
</feature>
<proteinExistence type="predicted"/>
<evidence type="ECO:0000313" key="4">
    <source>
        <dbReference type="Proteomes" id="UP001620626"/>
    </source>
</evidence>
<accession>A0ABD2HVW3</accession>
<reference evidence="3 4" key="1">
    <citation type="submission" date="2024-10" db="EMBL/GenBank/DDBJ databases">
        <authorList>
            <person name="Kim D."/>
        </authorList>
    </citation>
    <scope>NUCLEOTIDE SEQUENCE [LARGE SCALE GENOMIC DNA]</scope>
    <source>
        <strain evidence="3">BH-2024</strain>
    </source>
</reference>
<dbReference type="AlphaFoldDB" id="A0ABD2HVW3"/>
<sequence length="86" mass="9301">MAGEGKACERQKEKHVMTSTEEREGLLINGSIRQTTRTHRAIIAASVFAAVVIILVAIFFIVAAIEPSIVEGTPFAALYGRDNGKE</sequence>
<protein>
    <submittedName>
        <fullName evidence="3">Uncharacterized protein</fullName>
    </submittedName>
</protein>
<evidence type="ECO:0000256" key="1">
    <source>
        <dbReference type="SAM" id="MobiDB-lite"/>
    </source>
</evidence>
<comment type="caution">
    <text evidence="3">The sequence shown here is derived from an EMBL/GenBank/DDBJ whole genome shotgun (WGS) entry which is preliminary data.</text>
</comment>
<evidence type="ECO:0000313" key="3">
    <source>
        <dbReference type="EMBL" id="KAL3067928.1"/>
    </source>
</evidence>
<keyword evidence="4" id="KW-1185">Reference proteome</keyword>
<keyword evidence="2" id="KW-0812">Transmembrane</keyword>
<dbReference type="EMBL" id="JBICBT010001409">
    <property type="protein sequence ID" value="KAL3067928.1"/>
    <property type="molecule type" value="Genomic_DNA"/>
</dbReference>
<dbReference type="Proteomes" id="UP001620626">
    <property type="component" value="Unassembled WGS sequence"/>
</dbReference>
<name>A0ABD2HVW3_9BILA</name>
<keyword evidence="2" id="KW-1133">Transmembrane helix</keyword>
<feature type="transmembrane region" description="Helical" evidence="2">
    <location>
        <begin position="41"/>
        <end position="65"/>
    </location>
</feature>
<evidence type="ECO:0000256" key="2">
    <source>
        <dbReference type="SAM" id="Phobius"/>
    </source>
</evidence>
<organism evidence="3 4">
    <name type="scientific">Heterodera trifolii</name>
    <dbReference type="NCBI Taxonomy" id="157864"/>
    <lineage>
        <taxon>Eukaryota</taxon>
        <taxon>Metazoa</taxon>
        <taxon>Ecdysozoa</taxon>
        <taxon>Nematoda</taxon>
        <taxon>Chromadorea</taxon>
        <taxon>Rhabditida</taxon>
        <taxon>Tylenchina</taxon>
        <taxon>Tylenchomorpha</taxon>
        <taxon>Tylenchoidea</taxon>
        <taxon>Heteroderidae</taxon>
        <taxon>Heteroderinae</taxon>
        <taxon>Heterodera</taxon>
    </lineage>
</organism>